<dbReference type="SMART" id="SM01265">
    <property type="entry name" value="Mab-21"/>
    <property type="match status" value="1"/>
</dbReference>
<dbReference type="Proteomes" id="UP000440578">
    <property type="component" value="Unassembled WGS sequence"/>
</dbReference>
<protein>
    <submittedName>
        <fullName evidence="11">Protein mab-21-like 3</fullName>
    </submittedName>
</protein>
<dbReference type="GO" id="GO:0005525">
    <property type="term" value="F:GTP binding"/>
    <property type="evidence" value="ECO:0007669"/>
    <property type="project" value="UniProtKB-KW"/>
</dbReference>
<comment type="caution">
    <text evidence="11">The sequence shown here is derived from an EMBL/GenBank/DDBJ whole genome shotgun (WGS) entry which is preliminary data.</text>
</comment>
<dbReference type="OrthoDB" id="7249367at2759"/>
<keyword evidence="5" id="KW-0548">Nucleotidyltransferase</keyword>
<sequence>MYTLGPVQWVSADTEAVGTEKVILEVKPGPPTARTTPRLMLAPTSHLGFVRVLQQPRPECTHTEPLPFSAQDVRQYCSEFELAVQPRAKLSIHGPAISYVKPQIHDEPHLASPHSKCGVALVDRILCLHVLCWPSDEFFARCRESGWLPEAALNDIREFGLHLVPVGAPGSATEHLEWRWSFSRAEVITVLYLDQIPRSVIKTMKACKKYANLPGKVLKSYHLKTAVFWLCQAEAGHPRWSSVSQGILQVLDYLEKAYQTKKLKCFYWKDINIMELMNRAERKASLKTVKHIRNHMKTLLIQSNWHLSVFLLQQPQPRLQKQEARIVLIRHMITYGVYMSATSCFCFAKAGRLDAKIKFAIVSSHPAEVCRMFREYTSGWYMKSFLLHALMIAPEEVVEQVRLTESESGIFEWDAAPLLALLTEDDLKRLLRDPAAVRAWLKNQPETERPAGLPADLRTPRDLSDLLLNTPLLVSVLKASVPNYRQDMDVFEEMAISHSEICQSFEDAKKKHQQDALDSFFNTSDRFHTKLGVDSELAQRRHQRFMHLFSEFCEDPAVRTEHNRLRNVMPDSWRLRPSVFRGTV</sequence>
<dbReference type="GO" id="GO:0016779">
    <property type="term" value="F:nucleotidyltransferase activity"/>
    <property type="evidence" value="ECO:0007669"/>
    <property type="project" value="UniProtKB-KW"/>
</dbReference>
<keyword evidence="12" id="KW-1185">Reference proteome</keyword>
<organism evidence="11 12">
    <name type="scientific">Amphibalanus amphitrite</name>
    <name type="common">Striped barnacle</name>
    <name type="synonym">Balanus amphitrite</name>
    <dbReference type="NCBI Taxonomy" id="1232801"/>
    <lineage>
        <taxon>Eukaryota</taxon>
        <taxon>Metazoa</taxon>
        <taxon>Ecdysozoa</taxon>
        <taxon>Arthropoda</taxon>
        <taxon>Crustacea</taxon>
        <taxon>Multicrustacea</taxon>
        <taxon>Cirripedia</taxon>
        <taxon>Thoracica</taxon>
        <taxon>Thoracicalcarea</taxon>
        <taxon>Balanomorpha</taxon>
        <taxon>Balanoidea</taxon>
        <taxon>Balanidae</taxon>
        <taxon>Amphibalaninae</taxon>
        <taxon>Amphibalanus</taxon>
    </lineage>
</organism>
<evidence type="ECO:0000313" key="12">
    <source>
        <dbReference type="Proteomes" id="UP000440578"/>
    </source>
</evidence>
<evidence type="ECO:0000259" key="10">
    <source>
        <dbReference type="Pfam" id="PF20266"/>
    </source>
</evidence>
<evidence type="ECO:0000256" key="4">
    <source>
        <dbReference type="ARBA" id="ARBA00022679"/>
    </source>
</evidence>
<evidence type="ECO:0000256" key="8">
    <source>
        <dbReference type="ARBA" id="ARBA00023134"/>
    </source>
</evidence>
<evidence type="ECO:0000256" key="5">
    <source>
        <dbReference type="ARBA" id="ARBA00022695"/>
    </source>
</evidence>
<reference evidence="11 12" key="1">
    <citation type="submission" date="2019-07" db="EMBL/GenBank/DDBJ databases">
        <title>Draft genome assembly of a fouling barnacle, Amphibalanus amphitrite (Darwin, 1854): The first reference genome for Thecostraca.</title>
        <authorList>
            <person name="Kim W."/>
        </authorList>
    </citation>
    <scope>NUCLEOTIDE SEQUENCE [LARGE SCALE GENOMIC DNA]</scope>
    <source>
        <strain evidence="11">SNU_AA5</strain>
        <tissue evidence="11">Soma without cirri and trophi</tissue>
    </source>
</reference>
<dbReference type="AlphaFoldDB" id="A0A6A4V808"/>
<keyword evidence="8" id="KW-0342">GTP-binding</keyword>
<dbReference type="GO" id="GO:0046872">
    <property type="term" value="F:metal ion binding"/>
    <property type="evidence" value="ECO:0007669"/>
    <property type="project" value="UniProtKB-KW"/>
</dbReference>
<keyword evidence="6" id="KW-0479">Metal-binding</keyword>
<gene>
    <name evidence="11" type="primary">MAB21L3_1</name>
    <name evidence="11" type="ORF">FJT64_014691</name>
</gene>
<keyword evidence="4" id="KW-0808">Transferase</keyword>
<accession>A0A6A4V808</accession>
<dbReference type="PANTHER" id="PTHR10656">
    <property type="entry name" value="CELL FATE DETERMINING PROTEIN MAB21-RELATED"/>
    <property type="match status" value="1"/>
</dbReference>
<evidence type="ECO:0000313" key="11">
    <source>
        <dbReference type="EMBL" id="KAF0286838.1"/>
    </source>
</evidence>
<evidence type="ECO:0000256" key="6">
    <source>
        <dbReference type="ARBA" id="ARBA00022723"/>
    </source>
</evidence>
<comment type="cofactor">
    <cofactor evidence="1">
        <name>Mn(2+)</name>
        <dbReference type="ChEBI" id="CHEBI:29035"/>
    </cofactor>
</comment>
<keyword evidence="7" id="KW-0460">Magnesium</keyword>
<dbReference type="InterPro" id="IPR024810">
    <property type="entry name" value="MAB21L/cGLR"/>
</dbReference>
<dbReference type="Gene3D" id="1.10.1410.40">
    <property type="match status" value="1"/>
</dbReference>
<keyword evidence="8" id="KW-0547">Nucleotide-binding</keyword>
<evidence type="ECO:0000256" key="7">
    <source>
        <dbReference type="ARBA" id="ARBA00022842"/>
    </source>
</evidence>
<dbReference type="InterPro" id="IPR046906">
    <property type="entry name" value="Mab-21_HhH/H2TH-like"/>
</dbReference>
<comment type="cofactor">
    <cofactor evidence="2">
        <name>Mg(2+)</name>
        <dbReference type="ChEBI" id="CHEBI:18420"/>
    </cofactor>
</comment>
<comment type="similarity">
    <text evidence="3">Belongs to the mab-21 family.</text>
</comment>
<dbReference type="EMBL" id="VIIS01002227">
    <property type="protein sequence ID" value="KAF0286838.1"/>
    <property type="molecule type" value="Genomic_DNA"/>
</dbReference>
<proteinExistence type="inferred from homology"/>
<evidence type="ECO:0000256" key="2">
    <source>
        <dbReference type="ARBA" id="ARBA00001946"/>
    </source>
</evidence>
<keyword evidence="9" id="KW-0464">Manganese</keyword>
<evidence type="ECO:0000256" key="1">
    <source>
        <dbReference type="ARBA" id="ARBA00001936"/>
    </source>
</evidence>
<evidence type="ECO:0000256" key="3">
    <source>
        <dbReference type="ARBA" id="ARBA00008307"/>
    </source>
</evidence>
<dbReference type="Pfam" id="PF20266">
    <property type="entry name" value="Mab-21_C"/>
    <property type="match status" value="1"/>
</dbReference>
<feature type="domain" description="Mab-21-like HhH/H2TH-like" evidence="10">
    <location>
        <begin position="199"/>
        <end position="290"/>
    </location>
</feature>
<name>A0A6A4V808_AMPAM</name>
<evidence type="ECO:0000256" key="9">
    <source>
        <dbReference type="ARBA" id="ARBA00023211"/>
    </source>
</evidence>
<dbReference type="PANTHER" id="PTHR10656:SF42">
    <property type="entry name" value="CYCLIC GMP-AMP SYNTHASE-LIKE PROTEIN-RELATED"/>
    <property type="match status" value="1"/>
</dbReference>